<feature type="transmembrane region" description="Helical" evidence="2">
    <location>
        <begin position="7"/>
        <end position="25"/>
    </location>
</feature>
<keyword evidence="4" id="KW-1185">Reference proteome</keyword>
<evidence type="ECO:0000256" key="2">
    <source>
        <dbReference type="SAM" id="Phobius"/>
    </source>
</evidence>
<feature type="transmembrane region" description="Helical" evidence="2">
    <location>
        <begin position="37"/>
        <end position="58"/>
    </location>
</feature>
<name>A0A3G3JV01_9BACL</name>
<evidence type="ECO:0000313" key="3">
    <source>
        <dbReference type="EMBL" id="AYQ72004.1"/>
    </source>
</evidence>
<evidence type="ECO:0000256" key="1">
    <source>
        <dbReference type="SAM" id="MobiDB-lite"/>
    </source>
</evidence>
<sequence>MIGSWRWNAAFGGFGAALTFLISLGNNPLLTTLIRSVYAFIAFAILTFALRFVLAQLLPSSRPDRDTQLEEDRGNVLDLVTPGEEESLGEMLKEQWSDGKDSPVSGFQPLQPKRLVSLDNPNPEEVVQAIRRLTDE</sequence>
<keyword evidence="2" id="KW-0472">Membrane</keyword>
<dbReference type="EMBL" id="CP033433">
    <property type="protein sequence ID" value="AYQ72004.1"/>
    <property type="molecule type" value="Genomic_DNA"/>
</dbReference>
<dbReference type="KEGG" id="coh:EAV92_05130"/>
<feature type="region of interest" description="Disordered" evidence="1">
    <location>
        <begin position="90"/>
        <end position="115"/>
    </location>
</feature>
<protein>
    <submittedName>
        <fullName evidence="3">Uncharacterized protein</fullName>
    </submittedName>
</protein>
<dbReference type="AlphaFoldDB" id="A0A3G3JV01"/>
<accession>A0A3G3JV01</accession>
<reference evidence="3 4" key="1">
    <citation type="submission" date="2018-10" db="EMBL/GenBank/DDBJ databases">
        <title>Genome Sequence of Cohnella sp.</title>
        <authorList>
            <person name="Srinivasan S."/>
            <person name="Kim M.K."/>
        </authorList>
    </citation>
    <scope>NUCLEOTIDE SEQUENCE [LARGE SCALE GENOMIC DNA]</scope>
    <source>
        <strain evidence="3 4">18JY8-7</strain>
    </source>
</reference>
<dbReference type="Proteomes" id="UP000269097">
    <property type="component" value="Chromosome"/>
</dbReference>
<dbReference type="RefSeq" id="WP_123040065.1">
    <property type="nucleotide sequence ID" value="NZ_CP033433.1"/>
</dbReference>
<proteinExistence type="predicted"/>
<keyword evidence="2" id="KW-1133">Transmembrane helix</keyword>
<feature type="compositionally biased region" description="Basic and acidic residues" evidence="1">
    <location>
        <begin position="91"/>
        <end position="101"/>
    </location>
</feature>
<keyword evidence="2" id="KW-0812">Transmembrane</keyword>
<gene>
    <name evidence="3" type="ORF">EAV92_05130</name>
</gene>
<organism evidence="3 4">
    <name type="scientific">Cohnella candidum</name>
    <dbReference type="NCBI Taxonomy" id="2674991"/>
    <lineage>
        <taxon>Bacteria</taxon>
        <taxon>Bacillati</taxon>
        <taxon>Bacillota</taxon>
        <taxon>Bacilli</taxon>
        <taxon>Bacillales</taxon>
        <taxon>Paenibacillaceae</taxon>
        <taxon>Cohnella</taxon>
    </lineage>
</organism>
<evidence type="ECO:0000313" key="4">
    <source>
        <dbReference type="Proteomes" id="UP000269097"/>
    </source>
</evidence>